<sequence>MSLHTRLNAEILTLYVSVLPSTWKYTFSRVPL</sequence>
<organism evidence="1">
    <name type="scientific">Podoviridae sp. ctZkC8</name>
    <dbReference type="NCBI Taxonomy" id="2825259"/>
    <lineage>
        <taxon>Viruses</taxon>
        <taxon>Duplodnaviria</taxon>
        <taxon>Heunggongvirae</taxon>
        <taxon>Uroviricota</taxon>
        <taxon>Caudoviricetes</taxon>
    </lineage>
</organism>
<evidence type="ECO:0000313" key="1">
    <source>
        <dbReference type="EMBL" id="DAF91865.1"/>
    </source>
</evidence>
<proteinExistence type="predicted"/>
<dbReference type="EMBL" id="BK016062">
    <property type="protein sequence ID" value="DAF91865.1"/>
    <property type="molecule type" value="Genomic_DNA"/>
</dbReference>
<protein>
    <submittedName>
        <fullName evidence="1">Uncharacterized protein</fullName>
    </submittedName>
</protein>
<reference evidence="1" key="1">
    <citation type="journal article" date="2021" name="Proc. Natl. Acad. Sci. U.S.A.">
        <title>A Catalog of Tens of Thousands of Viruses from Human Metagenomes Reveals Hidden Associations with Chronic Diseases.</title>
        <authorList>
            <person name="Tisza M.J."/>
            <person name="Buck C.B."/>
        </authorList>
    </citation>
    <scope>NUCLEOTIDE SEQUENCE</scope>
    <source>
        <strain evidence="1">CtZkC8</strain>
    </source>
</reference>
<accession>A0A8S5UBK6</accession>
<name>A0A8S5UBK6_9CAUD</name>